<comment type="similarity">
    <text evidence="1">Belongs to the BlaI transcriptional regulatory family.</text>
</comment>
<comment type="caution">
    <text evidence="6">The sequence shown here is derived from an EMBL/GenBank/DDBJ whole genome shotgun (WGS) entry which is preliminary data.</text>
</comment>
<keyword evidence="2" id="KW-0805">Transcription regulation</keyword>
<keyword evidence="3" id="KW-0238">DNA-binding</keyword>
<dbReference type="Proteomes" id="UP000490800">
    <property type="component" value="Unassembled WGS sequence"/>
</dbReference>
<dbReference type="GO" id="GO:0045892">
    <property type="term" value="P:negative regulation of DNA-templated transcription"/>
    <property type="evidence" value="ECO:0007669"/>
    <property type="project" value="InterPro"/>
</dbReference>
<evidence type="ECO:0000256" key="3">
    <source>
        <dbReference type="ARBA" id="ARBA00023125"/>
    </source>
</evidence>
<dbReference type="InterPro" id="IPR036388">
    <property type="entry name" value="WH-like_DNA-bd_sf"/>
</dbReference>
<proteinExistence type="inferred from homology"/>
<sequence>MKLPQITDAEWEVMKILWAREECPSSEIVKELTETMDWSPKTIRTLLNRLVQKEAVGINKEESRRAQMFYPLVSEKEYLQSETKTFLQKLYGGAIKPMLANFLQEKKLTEQEINELKQLFDENKNDADKSKTDI</sequence>
<feature type="coiled-coil region" evidence="5">
    <location>
        <begin position="99"/>
        <end position="126"/>
    </location>
</feature>
<dbReference type="InterPro" id="IPR036390">
    <property type="entry name" value="WH_DNA-bd_sf"/>
</dbReference>
<dbReference type="RefSeq" id="WP_157336283.1">
    <property type="nucleotide sequence ID" value="NZ_RHLK01000007.1"/>
</dbReference>
<name>A0A7X3FJ43_9BACL</name>
<gene>
    <name evidence="6" type="ORF">EDM21_13745</name>
</gene>
<accession>A0A7X3FJ43</accession>
<evidence type="ECO:0000313" key="6">
    <source>
        <dbReference type="EMBL" id="MVP00573.1"/>
    </source>
</evidence>
<keyword evidence="5" id="KW-0175">Coiled coil</keyword>
<dbReference type="Pfam" id="PF03965">
    <property type="entry name" value="Penicillinase_R"/>
    <property type="match status" value="1"/>
</dbReference>
<protein>
    <submittedName>
        <fullName evidence="6">BlaI/MecI/CopY family transcriptional regulator</fullName>
    </submittedName>
</protein>
<organism evidence="6 7">
    <name type="scientific">Paenibacillus lutrae</name>
    <dbReference type="NCBI Taxonomy" id="2078573"/>
    <lineage>
        <taxon>Bacteria</taxon>
        <taxon>Bacillati</taxon>
        <taxon>Bacillota</taxon>
        <taxon>Bacilli</taxon>
        <taxon>Bacillales</taxon>
        <taxon>Paenibacillaceae</taxon>
        <taxon>Paenibacillus</taxon>
    </lineage>
</organism>
<dbReference type="InterPro" id="IPR005650">
    <property type="entry name" value="BlaI_family"/>
</dbReference>
<reference evidence="6 7" key="1">
    <citation type="journal article" date="2019" name="Microorganisms">
        <title>Paenibacillus lutrae sp. nov., A Chitinolytic Species Isolated from A River Otter in Castril Natural Park, Granada, Spain.</title>
        <authorList>
            <person name="Rodriguez M."/>
            <person name="Reina J.C."/>
            <person name="Bejar V."/>
            <person name="Llamas I."/>
        </authorList>
    </citation>
    <scope>NUCLEOTIDE SEQUENCE [LARGE SCALE GENOMIC DNA]</scope>
    <source>
        <strain evidence="6 7">N10</strain>
    </source>
</reference>
<dbReference type="PIRSF" id="PIRSF019455">
    <property type="entry name" value="CopR_AtkY"/>
    <property type="match status" value="1"/>
</dbReference>
<dbReference type="EMBL" id="RHLK01000007">
    <property type="protein sequence ID" value="MVP00573.1"/>
    <property type="molecule type" value="Genomic_DNA"/>
</dbReference>
<dbReference type="OrthoDB" id="1849040at2"/>
<dbReference type="Gene3D" id="1.10.4040.10">
    <property type="entry name" value="Penicillinase repressor domain"/>
    <property type="match status" value="1"/>
</dbReference>
<keyword evidence="4" id="KW-0804">Transcription</keyword>
<dbReference type="Gene3D" id="1.10.10.10">
    <property type="entry name" value="Winged helix-like DNA-binding domain superfamily/Winged helix DNA-binding domain"/>
    <property type="match status" value="1"/>
</dbReference>
<evidence type="ECO:0000313" key="7">
    <source>
        <dbReference type="Proteomes" id="UP000490800"/>
    </source>
</evidence>
<dbReference type="AlphaFoldDB" id="A0A7X3FJ43"/>
<evidence type="ECO:0000256" key="5">
    <source>
        <dbReference type="SAM" id="Coils"/>
    </source>
</evidence>
<evidence type="ECO:0000256" key="1">
    <source>
        <dbReference type="ARBA" id="ARBA00011046"/>
    </source>
</evidence>
<evidence type="ECO:0000256" key="2">
    <source>
        <dbReference type="ARBA" id="ARBA00023015"/>
    </source>
</evidence>
<dbReference type="SUPFAM" id="SSF46785">
    <property type="entry name" value="Winged helix' DNA-binding domain"/>
    <property type="match status" value="1"/>
</dbReference>
<keyword evidence="7" id="KW-1185">Reference proteome</keyword>
<evidence type="ECO:0000256" key="4">
    <source>
        <dbReference type="ARBA" id="ARBA00023163"/>
    </source>
</evidence>
<dbReference type="GO" id="GO:0003677">
    <property type="term" value="F:DNA binding"/>
    <property type="evidence" value="ECO:0007669"/>
    <property type="project" value="UniProtKB-KW"/>
</dbReference>